<sequence>MENKVEYRKDMCCTYLDIWTDSQHPGEAYELKLLQKIQVPGLTAFYSTEADMETKYVYRLNKYTALEYWIKEQPLDADMIRRILRSVIRVMESVDEYLLDPDNLVLEDTYIFLNEQDYYASFVYLPGYKVPFWEQMRLFSEKWLNEVAYEEKEAVFLVYQFYKKVHEPHCVLEVFREMLDEGDLDQETEADMEKGAGQEDMRVENQLDKEWRGYAPKIILYMCLPVIVGLACLILKLRIVPWHAGMITGMVEVLGTIIILVGRKQREKNAKAIKKIRDRKKDDFYKMDLEDTDVPPEGEPWELIPIRKDCCPEIHISYWPFVIGKVPSEVDYVLDKPRVSHIHARFDRLGWGMTVADMDSSNGTYLNGEKLIPGREYAVNPDDRIRFADVDFICRSKAESTKGQPFRGREGS</sequence>
<evidence type="ECO:0000259" key="2">
    <source>
        <dbReference type="PROSITE" id="PS50006"/>
    </source>
</evidence>
<dbReference type="Pfam" id="PF00498">
    <property type="entry name" value="FHA"/>
    <property type="match status" value="1"/>
</dbReference>
<dbReference type="Proteomes" id="UP000824164">
    <property type="component" value="Unassembled WGS sequence"/>
</dbReference>
<reference evidence="3" key="1">
    <citation type="submission" date="2020-10" db="EMBL/GenBank/DDBJ databases">
        <authorList>
            <person name="Gilroy R."/>
        </authorList>
    </citation>
    <scope>NUCLEOTIDE SEQUENCE</scope>
    <source>
        <strain evidence="3">CHK187-14744</strain>
    </source>
</reference>
<evidence type="ECO:0000313" key="4">
    <source>
        <dbReference type="Proteomes" id="UP000824164"/>
    </source>
</evidence>
<feature type="transmembrane region" description="Helical" evidence="1">
    <location>
        <begin position="242"/>
        <end position="261"/>
    </location>
</feature>
<feature type="transmembrane region" description="Helical" evidence="1">
    <location>
        <begin position="218"/>
        <end position="236"/>
    </location>
</feature>
<dbReference type="InterPro" id="IPR050923">
    <property type="entry name" value="Cell_Proc_Reg/RNA_Proc"/>
</dbReference>
<dbReference type="AlphaFoldDB" id="A0A9D1KYC1"/>
<dbReference type="PROSITE" id="PS50006">
    <property type="entry name" value="FHA_DOMAIN"/>
    <property type="match status" value="1"/>
</dbReference>
<dbReference type="CDD" id="cd00060">
    <property type="entry name" value="FHA"/>
    <property type="match status" value="1"/>
</dbReference>
<reference evidence="3" key="2">
    <citation type="journal article" date="2021" name="PeerJ">
        <title>Extensive microbial diversity within the chicken gut microbiome revealed by metagenomics and culture.</title>
        <authorList>
            <person name="Gilroy R."/>
            <person name="Ravi A."/>
            <person name="Getino M."/>
            <person name="Pursley I."/>
            <person name="Horton D.L."/>
            <person name="Alikhan N.F."/>
            <person name="Baker D."/>
            <person name="Gharbi K."/>
            <person name="Hall N."/>
            <person name="Watson M."/>
            <person name="Adriaenssens E.M."/>
            <person name="Foster-Nyarko E."/>
            <person name="Jarju S."/>
            <person name="Secka A."/>
            <person name="Antonio M."/>
            <person name="Oren A."/>
            <person name="Chaudhuri R.R."/>
            <person name="La Ragione R."/>
            <person name="Hildebrand F."/>
            <person name="Pallen M.J."/>
        </authorList>
    </citation>
    <scope>NUCLEOTIDE SEQUENCE</scope>
    <source>
        <strain evidence="3">CHK187-14744</strain>
    </source>
</reference>
<dbReference type="EMBL" id="DVLT01000055">
    <property type="protein sequence ID" value="HIU03365.1"/>
    <property type="molecule type" value="Genomic_DNA"/>
</dbReference>
<dbReference type="InterPro" id="IPR000253">
    <property type="entry name" value="FHA_dom"/>
</dbReference>
<dbReference type="Gene3D" id="2.60.200.20">
    <property type="match status" value="1"/>
</dbReference>
<keyword evidence="1" id="KW-0472">Membrane</keyword>
<feature type="domain" description="FHA" evidence="2">
    <location>
        <begin position="321"/>
        <end position="371"/>
    </location>
</feature>
<name>A0A9D1KYC1_9FIRM</name>
<dbReference type="PANTHER" id="PTHR23308">
    <property type="entry name" value="NUCLEAR INHIBITOR OF PROTEIN PHOSPHATASE-1"/>
    <property type="match status" value="1"/>
</dbReference>
<gene>
    <name evidence="3" type="ORF">IAB63_08945</name>
</gene>
<dbReference type="InterPro" id="IPR045962">
    <property type="entry name" value="DUF6382"/>
</dbReference>
<dbReference type="SMART" id="SM00240">
    <property type="entry name" value="FHA"/>
    <property type="match status" value="1"/>
</dbReference>
<keyword evidence="1" id="KW-1133">Transmembrane helix</keyword>
<protein>
    <submittedName>
        <fullName evidence="3">FHA domain-containing protein</fullName>
    </submittedName>
</protein>
<evidence type="ECO:0000256" key="1">
    <source>
        <dbReference type="SAM" id="Phobius"/>
    </source>
</evidence>
<dbReference type="InterPro" id="IPR008984">
    <property type="entry name" value="SMAD_FHA_dom_sf"/>
</dbReference>
<dbReference type="SUPFAM" id="SSF49879">
    <property type="entry name" value="SMAD/FHA domain"/>
    <property type="match status" value="1"/>
</dbReference>
<keyword evidence="1" id="KW-0812">Transmembrane</keyword>
<comment type="caution">
    <text evidence="3">The sequence shown here is derived from an EMBL/GenBank/DDBJ whole genome shotgun (WGS) entry which is preliminary data.</text>
</comment>
<organism evidence="3 4">
    <name type="scientific">Candidatus Onthocola gallistercoris</name>
    <dbReference type="NCBI Taxonomy" id="2840876"/>
    <lineage>
        <taxon>Bacteria</taxon>
        <taxon>Bacillati</taxon>
        <taxon>Bacillota</taxon>
        <taxon>Bacilli</taxon>
        <taxon>Candidatus Onthocola</taxon>
    </lineage>
</organism>
<accession>A0A9D1KYC1</accession>
<dbReference type="Pfam" id="PF19909">
    <property type="entry name" value="DUF6382"/>
    <property type="match status" value="1"/>
</dbReference>
<proteinExistence type="predicted"/>
<evidence type="ECO:0000313" key="3">
    <source>
        <dbReference type="EMBL" id="HIU03365.1"/>
    </source>
</evidence>